<protein>
    <recommendedName>
        <fullName evidence="1">Ty3 transposon capsid-like protein domain-containing protein</fullName>
    </recommendedName>
</protein>
<evidence type="ECO:0000259" key="1">
    <source>
        <dbReference type="Pfam" id="PF19259"/>
    </source>
</evidence>
<evidence type="ECO:0000313" key="2">
    <source>
        <dbReference type="EMBL" id="CAB3252394.1"/>
    </source>
</evidence>
<comment type="caution">
    <text evidence="2">The sequence shown here is derived from an EMBL/GenBank/DDBJ whole genome shotgun (WGS) entry which is preliminary data.</text>
</comment>
<accession>A0A8S1B3E7</accession>
<reference evidence="2 3" key="1">
    <citation type="submission" date="2020-04" db="EMBL/GenBank/DDBJ databases">
        <authorList>
            <person name="Wallbank WR R."/>
            <person name="Pardo Diaz C."/>
            <person name="Kozak K."/>
            <person name="Martin S."/>
            <person name="Jiggins C."/>
            <person name="Moest M."/>
            <person name="Warren A I."/>
            <person name="Byers J.R.P. K."/>
            <person name="Montejo-Kovacevich G."/>
            <person name="Yen C E."/>
        </authorList>
    </citation>
    <scope>NUCLEOTIDE SEQUENCE [LARGE SCALE GENOMIC DNA]</scope>
</reference>
<gene>
    <name evidence="2" type="ORF">APLA_LOCUS13992</name>
</gene>
<name>A0A8S1B3E7_ARCPL</name>
<sequence length="183" mass="20852">MRMGSMASCTHIFDGSHGQEDLETFISAVSTFKTVEKIEDSEALIGIPLVLHGEAAIWWLGVKDSITTWAEFVHRLRNAFAPKKPAYVLYRELMGEEQPPDLATERFVAKKRMLFSMLPPPKPTETQQIDMIFDLLYINIRSHITRSTINTFGHLLEVARGMEDALREKCSNQKQDTSQPQQN</sequence>
<evidence type="ECO:0000313" key="3">
    <source>
        <dbReference type="Proteomes" id="UP000494256"/>
    </source>
</evidence>
<feature type="domain" description="Ty3 transposon capsid-like protein" evidence="1">
    <location>
        <begin position="5"/>
        <end position="180"/>
    </location>
</feature>
<dbReference type="InterPro" id="IPR045358">
    <property type="entry name" value="Ty3_capsid"/>
</dbReference>
<dbReference type="Proteomes" id="UP000494256">
    <property type="component" value="Unassembled WGS sequence"/>
</dbReference>
<dbReference type="EMBL" id="CADEBD010000366">
    <property type="protein sequence ID" value="CAB3252394.1"/>
    <property type="molecule type" value="Genomic_DNA"/>
</dbReference>
<dbReference type="OrthoDB" id="6371642at2759"/>
<dbReference type="AlphaFoldDB" id="A0A8S1B3E7"/>
<organism evidence="2 3">
    <name type="scientific">Arctia plantaginis</name>
    <name type="common">Wood tiger moth</name>
    <name type="synonym">Phalaena plantaginis</name>
    <dbReference type="NCBI Taxonomy" id="874455"/>
    <lineage>
        <taxon>Eukaryota</taxon>
        <taxon>Metazoa</taxon>
        <taxon>Ecdysozoa</taxon>
        <taxon>Arthropoda</taxon>
        <taxon>Hexapoda</taxon>
        <taxon>Insecta</taxon>
        <taxon>Pterygota</taxon>
        <taxon>Neoptera</taxon>
        <taxon>Endopterygota</taxon>
        <taxon>Lepidoptera</taxon>
        <taxon>Glossata</taxon>
        <taxon>Ditrysia</taxon>
        <taxon>Noctuoidea</taxon>
        <taxon>Erebidae</taxon>
        <taxon>Arctiinae</taxon>
        <taxon>Arctia</taxon>
    </lineage>
</organism>
<proteinExistence type="predicted"/>
<dbReference type="Pfam" id="PF19259">
    <property type="entry name" value="Ty3_capsid"/>
    <property type="match status" value="1"/>
</dbReference>